<dbReference type="AlphaFoldDB" id="A0A3M9MSJ0"/>
<dbReference type="RefSeq" id="WP_123134644.1">
    <property type="nucleotide sequence ID" value="NZ_RJJE01000017.1"/>
</dbReference>
<protein>
    <submittedName>
        <fullName evidence="1">Uncharacterized protein</fullName>
    </submittedName>
</protein>
<accession>A0A3M9MSJ0</accession>
<sequence length="149" mass="16848">MRKLRAIHRALVNLSEELQMERVNLESSSELLVVKAKSLLMMECAESALPEKIQITPRILLEICENSVVVECEFVANDPLSKKNLSVKVFPCIQFILDGPRDAEVVASLSDIYREYNEVQGASSTLSFERGILGLEEFKNFLIFLKKSI</sequence>
<dbReference type="Proteomes" id="UP000271010">
    <property type="component" value="Unassembled WGS sequence"/>
</dbReference>
<keyword evidence="2" id="KW-1185">Reference proteome</keyword>
<dbReference type="EMBL" id="RJJE01000017">
    <property type="protein sequence ID" value="RNI28177.1"/>
    <property type="molecule type" value="Genomic_DNA"/>
</dbReference>
<organism evidence="1 2">
    <name type="scientific">Rufibacter immobilis</name>
    <dbReference type="NCBI Taxonomy" id="1348778"/>
    <lineage>
        <taxon>Bacteria</taxon>
        <taxon>Pseudomonadati</taxon>
        <taxon>Bacteroidota</taxon>
        <taxon>Cytophagia</taxon>
        <taxon>Cytophagales</taxon>
        <taxon>Hymenobacteraceae</taxon>
        <taxon>Rufibacter</taxon>
    </lineage>
</organism>
<name>A0A3M9MSJ0_9BACT</name>
<reference evidence="1 2" key="1">
    <citation type="submission" date="2018-11" db="EMBL/GenBank/DDBJ databases">
        <title>Rufibacter latericius sp. nov., isolated from water in Baiyang Lake.</title>
        <authorList>
            <person name="Yang Y."/>
        </authorList>
    </citation>
    <scope>NUCLEOTIDE SEQUENCE [LARGE SCALE GENOMIC DNA]</scope>
    <source>
        <strain evidence="1 2">MCC P1</strain>
    </source>
</reference>
<gene>
    <name evidence="1" type="ORF">EFA69_19080</name>
</gene>
<proteinExistence type="predicted"/>
<comment type="caution">
    <text evidence="1">The sequence shown here is derived from an EMBL/GenBank/DDBJ whole genome shotgun (WGS) entry which is preliminary data.</text>
</comment>
<evidence type="ECO:0000313" key="1">
    <source>
        <dbReference type="EMBL" id="RNI28177.1"/>
    </source>
</evidence>
<evidence type="ECO:0000313" key="2">
    <source>
        <dbReference type="Proteomes" id="UP000271010"/>
    </source>
</evidence>